<evidence type="ECO:0000313" key="3">
    <source>
        <dbReference type="Proteomes" id="UP000479241"/>
    </source>
</evidence>
<feature type="transmembrane region" description="Helical" evidence="1">
    <location>
        <begin position="278"/>
        <end position="297"/>
    </location>
</feature>
<dbReference type="RefSeq" id="WP_163207836.1">
    <property type="nucleotide sequence ID" value="NZ_JAAGWG010000039.1"/>
</dbReference>
<feature type="transmembrane region" description="Helical" evidence="1">
    <location>
        <begin position="20"/>
        <end position="40"/>
    </location>
</feature>
<evidence type="ECO:0000256" key="1">
    <source>
        <dbReference type="SAM" id="Phobius"/>
    </source>
</evidence>
<name>A0A6L9W6J3_9ACTN</name>
<feature type="transmembrane region" description="Helical" evidence="1">
    <location>
        <begin position="414"/>
        <end position="433"/>
    </location>
</feature>
<dbReference type="EMBL" id="JAAGWG010000039">
    <property type="protein sequence ID" value="NEK87685.1"/>
    <property type="molecule type" value="Genomic_DNA"/>
</dbReference>
<feature type="transmembrane region" description="Helical" evidence="1">
    <location>
        <begin position="71"/>
        <end position="88"/>
    </location>
</feature>
<feature type="transmembrane region" description="Helical" evidence="1">
    <location>
        <begin position="177"/>
        <end position="197"/>
    </location>
</feature>
<protein>
    <submittedName>
        <fullName evidence="2">Uncharacterized protein</fullName>
    </submittedName>
</protein>
<feature type="transmembrane region" description="Helical" evidence="1">
    <location>
        <begin position="246"/>
        <end position="266"/>
    </location>
</feature>
<dbReference type="Proteomes" id="UP000479241">
    <property type="component" value="Unassembled WGS sequence"/>
</dbReference>
<feature type="transmembrane region" description="Helical" evidence="1">
    <location>
        <begin position="146"/>
        <end position="165"/>
    </location>
</feature>
<sequence>MTLLAHGVGSRTDLPIPLGLALYGGGAAVLVSFAALLLFWRKPKIGDSSSGRPLADVVQGAVDSPAVRRGLQILALAVAAFVTVVAFAGPDETSRNIAPWAVYVTFSVGLVPVSLLLGPVWRIVNPLRLVHRALRGIAGPARAAETLPRLGLWPGAVSLAVFVWLELVPPQRAEPATVGWFLVLYAVIHTAAGLWFGEGWFTRGDGFEVYSTLLGRLSPFGRRDDGRLVFRNPLTNVMTTPAEPGLAAVVVVLLGSTAFDGLSRTVYWQTGPGAASDAASGTWGLAAMIAVVAVLYVGGTRLSGRLSHLPLREQPRTFAATVIPIAVGYTIAHYFSLLLLDGQTTWILLSNPLGLDGVDLFGTYGNRVDLTAVSADTIAYVQVGGVVAGHVLGVTLAHEQALRVAPRAPASDQLPLVVVMVMFTFGGLGLLFGF</sequence>
<proteinExistence type="predicted"/>
<feature type="transmembrane region" description="Helical" evidence="1">
    <location>
        <begin position="318"/>
        <end position="340"/>
    </location>
</feature>
<feature type="transmembrane region" description="Helical" evidence="1">
    <location>
        <begin position="100"/>
        <end position="125"/>
    </location>
</feature>
<organism evidence="2 3">
    <name type="scientific">Blastococcus saxobsidens</name>
    <dbReference type="NCBI Taxonomy" id="138336"/>
    <lineage>
        <taxon>Bacteria</taxon>
        <taxon>Bacillati</taxon>
        <taxon>Actinomycetota</taxon>
        <taxon>Actinomycetes</taxon>
        <taxon>Geodermatophilales</taxon>
        <taxon>Geodermatophilaceae</taxon>
        <taxon>Blastococcus</taxon>
    </lineage>
</organism>
<gene>
    <name evidence="2" type="ORF">GCU60_18260</name>
</gene>
<comment type="caution">
    <text evidence="2">The sequence shown here is derived from an EMBL/GenBank/DDBJ whole genome shotgun (WGS) entry which is preliminary data.</text>
</comment>
<keyword evidence="1" id="KW-0812">Transmembrane</keyword>
<reference evidence="2 3" key="1">
    <citation type="submission" date="2019-12" db="EMBL/GenBank/DDBJ databases">
        <title>the WGS of Blastococcus saxobsidens 67B17.</title>
        <authorList>
            <person name="Jiang Z."/>
        </authorList>
    </citation>
    <scope>NUCLEOTIDE SEQUENCE [LARGE SCALE GENOMIC DNA]</scope>
    <source>
        <strain evidence="2 3">67B17</strain>
    </source>
</reference>
<accession>A0A6L9W6J3</accession>
<dbReference type="AlphaFoldDB" id="A0A6L9W6J3"/>
<keyword evidence="1" id="KW-0472">Membrane</keyword>
<evidence type="ECO:0000313" key="2">
    <source>
        <dbReference type="EMBL" id="NEK87685.1"/>
    </source>
</evidence>
<keyword evidence="1" id="KW-1133">Transmembrane helix</keyword>